<reference evidence="2" key="1">
    <citation type="submission" date="2014-09" db="EMBL/GenBank/DDBJ databases">
        <authorList>
            <person name="Magalhaes I.L.F."/>
            <person name="Oliveira U."/>
            <person name="Santos F.R."/>
            <person name="Vidigal T.H.D.A."/>
            <person name="Brescovit A.D."/>
            <person name="Santos A.J."/>
        </authorList>
    </citation>
    <scope>NUCLEOTIDE SEQUENCE</scope>
    <source>
        <tissue evidence="2">Shoot tissue taken approximately 20 cm above the soil surface</tissue>
    </source>
</reference>
<name>A0A0A9FR44_ARUDO</name>
<dbReference type="EMBL" id="GBRH01185105">
    <property type="protein sequence ID" value="JAE12791.1"/>
    <property type="molecule type" value="Transcribed_RNA"/>
</dbReference>
<evidence type="ECO:0000256" key="1">
    <source>
        <dbReference type="SAM" id="Phobius"/>
    </source>
</evidence>
<feature type="transmembrane region" description="Helical" evidence="1">
    <location>
        <begin position="28"/>
        <end position="46"/>
    </location>
</feature>
<reference evidence="2" key="2">
    <citation type="journal article" date="2015" name="Data Brief">
        <title>Shoot transcriptome of the giant reed, Arundo donax.</title>
        <authorList>
            <person name="Barrero R.A."/>
            <person name="Guerrero F.D."/>
            <person name="Moolhuijzen P."/>
            <person name="Goolsby J.A."/>
            <person name="Tidwell J."/>
            <person name="Bellgard S.E."/>
            <person name="Bellgard M.I."/>
        </authorList>
    </citation>
    <scope>NUCLEOTIDE SEQUENCE</scope>
    <source>
        <tissue evidence="2">Shoot tissue taken approximately 20 cm above the soil surface</tissue>
    </source>
</reference>
<evidence type="ECO:0000313" key="2">
    <source>
        <dbReference type="EMBL" id="JAE12791.1"/>
    </source>
</evidence>
<dbReference type="AlphaFoldDB" id="A0A0A9FR44"/>
<keyword evidence="1" id="KW-1133">Transmembrane helix</keyword>
<organism evidence="2">
    <name type="scientific">Arundo donax</name>
    <name type="common">Giant reed</name>
    <name type="synonym">Donax arundinaceus</name>
    <dbReference type="NCBI Taxonomy" id="35708"/>
    <lineage>
        <taxon>Eukaryota</taxon>
        <taxon>Viridiplantae</taxon>
        <taxon>Streptophyta</taxon>
        <taxon>Embryophyta</taxon>
        <taxon>Tracheophyta</taxon>
        <taxon>Spermatophyta</taxon>
        <taxon>Magnoliopsida</taxon>
        <taxon>Liliopsida</taxon>
        <taxon>Poales</taxon>
        <taxon>Poaceae</taxon>
        <taxon>PACMAD clade</taxon>
        <taxon>Arundinoideae</taxon>
        <taxon>Arundineae</taxon>
        <taxon>Arundo</taxon>
    </lineage>
</organism>
<keyword evidence="1" id="KW-0812">Transmembrane</keyword>
<accession>A0A0A9FR44</accession>
<protein>
    <submittedName>
        <fullName evidence="2">Uncharacterized protein</fullName>
    </submittedName>
</protein>
<sequence>MEQTYVDKMYCDEIQLCTASKMNGHLCFSIPFLILEILFRIWFYFVGNRRLVYS</sequence>
<keyword evidence="1" id="KW-0472">Membrane</keyword>
<proteinExistence type="predicted"/>